<dbReference type="EMBL" id="JAVRRL010000040">
    <property type="protein sequence ID" value="KAK5111361.1"/>
    <property type="molecule type" value="Genomic_DNA"/>
</dbReference>
<comment type="caution">
    <text evidence="6">The sequence shown here is derived from an EMBL/GenBank/DDBJ whole genome shotgun (WGS) entry which is preliminary data.</text>
</comment>
<dbReference type="InterPro" id="IPR038222">
    <property type="entry name" value="DHHA2_dom_sf"/>
</dbReference>
<evidence type="ECO:0000313" key="6">
    <source>
        <dbReference type="EMBL" id="KAK5111361.1"/>
    </source>
</evidence>
<dbReference type="PANTHER" id="PTHR12112:SF39">
    <property type="entry name" value="EG:152A3.5 PROTEIN (FBGN0003116_PN PROTEIN)"/>
    <property type="match status" value="1"/>
</dbReference>
<evidence type="ECO:0000256" key="4">
    <source>
        <dbReference type="ARBA" id="ARBA00023211"/>
    </source>
</evidence>
<name>A0AAN7TEZ4_9PEZI</name>
<dbReference type="Gene3D" id="3.10.310.20">
    <property type="entry name" value="DHHA2 domain"/>
    <property type="match status" value="1"/>
</dbReference>
<evidence type="ECO:0000256" key="3">
    <source>
        <dbReference type="ARBA" id="ARBA00022801"/>
    </source>
</evidence>
<dbReference type="InterPro" id="IPR001667">
    <property type="entry name" value="DDH_dom"/>
</dbReference>
<evidence type="ECO:0000313" key="7">
    <source>
        <dbReference type="Proteomes" id="UP001310890"/>
    </source>
</evidence>
<dbReference type="InterPro" id="IPR038763">
    <property type="entry name" value="DHH_sf"/>
</dbReference>
<accession>A0AAN7TEZ4</accession>
<proteinExistence type="predicted"/>
<gene>
    <name evidence="6" type="ORF">LTR62_005201</name>
</gene>
<comment type="cofactor">
    <cofactor evidence="1">
        <name>Mn(2+)</name>
        <dbReference type="ChEBI" id="CHEBI:29035"/>
    </cofactor>
</comment>
<dbReference type="SMART" id="SM01131">
    <property type="entry name" value="DHHA2"/>
    <property type="match status" value="1"/>
</dbReference>
<feature type="domain" description="DHHA2" evidence="5">
    <location>
        <begin position="260"/>
        <end position="419"/>
    </location>
</feature>
<organism evidence="6 7">
    <name type="scientific">Meristemomyces frigidus</name>
    <dbReference type="NCBI Taxonomy" id="1508187"/>
    <lineage>
        <taxon>Eukaryota</taxon>
        <taxon>Fungi</taxon>
        <taxon>Dikarya</taxon>
        <taxon>Ascomycota</taxon>
        <taxon>Pezizomycotina</taxon>
        <taxon>Dothideomycetes</taxon>
        <taxon>Dothideomycetidae</taxon>
        <taxon>Mycosphaerellales</taxon>
        <taxon>Teratosphaeriaceae</taxon>
        <taxon>Meristemomyces</taxon>
    </lineage>
</organism>
<dbReference type="SUPFAM" id="SSF64182">
    <property type="entry name" value="DHH phosphoesterases"/>
    <property type="match status" value="1"/>
</dbReference>
<evidence type="ECO:0000256" key="2">
    <source>
        <dbReference type="ARBA" id="ARBA00022723"/>
    </source>
</evidence>
<dbReference type="Pfam" id="PF01368">
    <property type="entry name" value="DHH"/>
    <property type="match status" value="1"/>
</dbReference>
<sequence length="421" mass="46620">MSRMPVRTFLVKAKRHLQQVIHNRTSASFVIGNESADLDSITCALVYGYIQSSTRQAQRNSDFIIPVVNIPAADLPLRPELTSLLKHAGLEPKDLITLDDLQPLPLPLTNTRWTLVDHNALTGLLGTHYSTTIISLIDHHEDEHIVPISANPRILTIAGSCSSLVANFLRPTWEDLSSTSSVVGAANAQSSDGVIDDFAYTSGWDAQAAKLALGSILIDTFNLTDAHKTTDHDHKAVRYLEAKINASPQYGKDYDRDRFFNEINTAKSDLGALSIEDILRKDYKSWTEGGKKLGMSTVVRPLQYLLDKQAGGPFLQVLRDFSKKCDLDLLAVMTAYTSEESGKFARELLLLVPDNDQNASGSRAVAETFVERFNEELALTEVRPQFDNGVANAYWLRMWEQGNVSASRKQVGPMLRRCMGG</sequence>
<dbReference type="AlphaFoldDB" id="A0AAN7TEZ4"/>
<evidence type="ECO:0000256" key="1">
    <source>
        <dbReference type="ARBA" id="ARBA00001936"/>
    </source>
</evidence>
<keyword evidence="4" id="KW-0464">Manganese</keyword>
<dbReference type="PANTHER" id="PTHR12112">
    <property type="entry name" value="BNIP - RELATED"/>
    <property type="match status" value="1"/>
</dbReference>
<evidence type="ECO:0000259" key="5">
    <source>
        <dbReference type="SMART" id="SM01131"/>
    </source>
</evidence>
<dbReference type="Pfam" id="PF02833">
    <property type="entry name" value="DHHA2"/>
    <property type="match status" value="1"/>
</dbReference>
<dbReference type="Proteomes" id="UP001310890">
    <property type="component" value="Unassembled WGS sequence"/>
</dbReference>
<dbReference type="GO" id="GO:0004309">
    <property type="term" value="F:exopolyphosphatase activity"/>
    <property type="evidence" value="ECO:0007669"/>
    <property type="project" value="TreeGrafter"/>
</dbReference>
<dbReference type="GO" id="GO:0005737">
    <property type="term" value="C:cytoplasm"/>
    <property type="evidence" value="ECO:0007669"/>
    <property type="project" value="InterPro"/>
</dbReference>
<reference evidence="6" key="1">
    <citation type="submission" date="2023-08" db="EMBL/GenBank/DDBJ databases">
        <title>Black Yeasts Isolated from many extreme environments.</title>
        <authorList>
            <person name="Coleine C."/>
            <person name="Stajich J.E."/>
            <person name="Selbmann L."/>
        </authorList>
    </citation>
    <scope>NUCLEOTIDE SEQUENCE</scope>
    <source>
        <strain evidence="6">CCFEE 5401</strain>
    </source>
</reference>
<keyword evidence="3" id="KW-0378">Hydrolase</keyword>
<keyword evidence="2" id="KW-0479">Metal-binding</keyword>
<dbReference type="InterPro" id="IPR004097">
    <property type="entry name" value="DHHA2"/>
</dbReference>
<protein>
    <recommendedName>
        <fullName evidence="5">DHHA2 domain-containing protein</fullName>
    </recommendedName>
</protein>
<dbReference type="Gene3D" id="3.90.1640.10">
    <property type="entry name" value="inorganic pyrophosphatase (n-terminal core)"/>
    <property type="match status" value="1"/>
</dbReference>